<dbReference type="PANTHER" id="PTHR28015:SF1">
    <property type="entry name" value="ATP SYNTHASE ASSEMBLY FACTOR FMC1, MITOCHONDRIAL"/>
    <property type="match status" value="1"/>
</dbReference>
<evidence type="ECO:0000313" key="1">
    <source>
        <dbReference type="EMBL" id="ODV65014.1"/>
    </source>
</evidence>
<dbReference type="OrthoDB" id="15893at2759"/>
<gene>
    <name evidence="1" type="ORF">HYPBUDRAFT_114999</name>
</gene>
<proteinExistence type="predicted"/>
<reference evidence="2" key="1">
    <citation type="submission" date="2016-05" db="EMBL/GenBank/DDBJ databases">
        <title>Comparative genomics of biotechnologically important yeasts.</title>
        <authorList>
            <consortium name="DOE Joint Genome Institute"/>
            <person name="Riley R."/>
            <person name="Haridas S."/>
            <person name="Wolfe K.H."/>
            <person name="Lopes M.R."/>
            <person name="Hittinger C.T."/>
            <person name="Goker M."/>
            <person name="Salamov A."/>
            <person name="Wisecaver J."/>
            <person name="Long T.M."/>
            <person name="Aerts A.L."/>
            <person name="Barry K."/>
            <person name="Choi C."/>
            <person name="Clum A."/>
            <person name="Coughlan A.Y."/>
            <person name="Deshpande S."/>
            <person name="Douglass A.P."/>
            <person name="Hanson S.J."/>
            <person name="Klenk H.-P."/>
            <person name="Labutti K."/>
            <person name="Lapidus A."/>
            <person name="Lindquist E."/>
            <person name="Lipzen A."/>
            <person name="Meier-Kolthoff J.P."/>
            <person name="Ohm R.A."/>
            <person name="Otillar R.P."/>
            <person name="Pangilinan J."/>
            <person name="Peng Y."/>
            <person name="Rokas A."/>
            <person name="Rosa C.A."/>
            <person name="Scheuner C."/>
            <person name="Sibirny A.A."/>
            <person name="Slot J.C."/>
            <person name="Stielow J.B."/>
            <person name="Sun H."/>
            <person name="Kurtzman C.P."/>
            <person name="Blackwell M."/>
            <person name="Grigoriev I.V."/>
            <person name="Jeffries T.W."/>
        </authorList>
    </citation>
    <scope>NUCLEOTIDE SEQUENCE [LARGE SCALE GENOMIC DNA]</scope>
    <source>
        <strain evidence="2">NRRL Y-1933</strain>
    </source>
</reference>
<dbReference type="PANTHER" id="PTHR28015">
    <property type="entry name" value="ATP SYNTHASE ASSEMBLY FACTOR FMC1, MITOCHONDRIAL"/>
    <property type="match status" value="1"/>
</dbReference>
<organism evidence="1 2">
    <name type="scientific">Hyphopichia burtonii NRRL Y-1933</name>
    <dbReference type="NCBI Taxonomy" id="984485"/>
    <lineage>
        <taxon>Eukaryota</taxon>
        <taxon>Fungi</taxon>
        <taxon>Dikarya</taxon>
        <taxon>Ascomycota</taxon>
        <taxon>Saccharomycotina</taxon>
        <taxon>Pichiomycetes</taxon>
        <taxon>Debaryomycetaceae</taxon>
        <taxon>Hyphopichia</taxon>
    </lineage>
</organism>
<accession>A0A1E4RCM8</accession>
<dbReference type="SUPFAM" id="SSF161270">
    <property type="entry name" value="PspA lactotransferrin-binding region"/>
    <property type="match status" value="1"/>
</dbReference>
<dbReference type="STRING" id="984485.A0A1E4RCM8"/>
<dbReference type="RefSeq" id="XP_020074081.1">
    <property type="nucleotide sequence ID" value="XM_020219088.1"/>
</dbReference>
<sequence>MTKLKTLIKNLQTELSIINEATVKTHLSKELTKQLAVLEYKKLQLIKLNKPVEEISEEISNLSSNLKVKPPKINEDLHEKLVNNESPNLNQLSNIINYLKSQRIYTELVERYNPGLAMDQEDKIRRTANRVGLSIPETK</sequence>
<dbReference type="EMBL" id="KV454546">
    <property type="protein sequence ID" value="ODV65014.1"/>
    <property type="molecule type" value="Genomic_DNA"/>
</dbReference>
<dbReference type="Proteomes" id="UP000095085">
    <property type="component" value="Unassembled WGS sequence"/>
</dbReference>
<evidence type="ECO:0000313" key="2">
    <source>
        <dbReference type="Proteomes" id="UP000095085"/>
    </source>
</evidence>
<dbReference type="InterPro" id="IPR039196">
    <property type="entry name" value="Fmc1"/>
</dbReference>
<protein>
    <submittedName>
        <fullName evidence="1">Uncharacterized protein</fullName>
    </submittedName>
</protein>
<keyword evidence="2" id="KW-1185">Reference proteome</keyword>
<dbReference type="Pfam" id="PF13233">
    <property type="entry name" value="Complex1_LYR_2"/>
    <property type="match status" value="1"/>
</dbReference>
<name>A0A1E4RCM8_9ASCO</name>
<dbReference type="GO" id="GO:0005759">
    <property type="term" value="C:mitochondrial matrix"/>
    <property type="evidence" value="ECO:0007669"/>
    <property type="project" value="TreeGrafter"/>
</dbReference>
<dbReference type="GO" id="GO:0033615">
    <property type="term" value="P:mitochondrial proton-transporting ATP synthase complex assembly"/>
    <property type="evidence" value="ECO:0007669"/>
    <property type="project" value="InterPro"/>
</dbReference>
<dbReference type="GeneID" id="30993638"/>
<dbReference type="AlphaFoldDB" id="A0A1E4RCM8"/>